<dbReference type="PROSITE" id="PS00079">
    <property type="entry name" value="MULTICOPPER_OXIDASE1"/>
    <property type="match status" value="1"/>
</dbReference>
<keyword evidence="4" id="KW-1133">Transmembrane helix</keyword>
<feature type="region of interest" description="Disordered" evidence="3">
    <location>
        <begin position="36"/>
        <end position="74"/>
    </location>
</feature>
<dbReference type="RefSeq" id="WP_156015491.1">
    <property type="nucleotide sequence ID" value="NZ_CP045484.1"/>
</dbReference>
<feature type="transmembrane region" description="Helical" evidence="4">
    <location>
        <begin position="7"/>
        <end position="26"/>
    </location>
</feature>
<feature type="domain" description="Sulfocyanin-like C-terminal" evidence="5">
    <location>
        <begin position="79"/>
        <end position="225"/>
    </location>
</feature>
<dbReference type="InterPro" id="IPR033138">
    <property type="entry name" value="Cu_oxidase_CS"/>
</dbReference>
<dbReference type="GO" id="GO:0005507">
    <property type="term" value="F:copper ion binding"/>
    <property type="evidence" value="ECO:0007669"/>
    <property type="project" value="UniProtKB-UniRule"/>
</dbReference>
<keyword evidence="4" id="KW-0472">Membrane</keyword>
<dbReference type="Proteomes" id="UP000427373">
    <property type="component" value="Chromosome"/>
</dbReference>
<dbReference type="KEGG" id="soh:D1869_13110"/>
<evidence type="ECO:0000256" key="2">
    <source>
        <dbReference type="NCBIfam" id="TIGR03094"/>
    </source>
</evidence>
<evidence type="ECO:0000313" key="6">
    <source>
        <dbReference type="EMBL" id="QGR18020.1"/>
    </source>
</evidence>
<name>A0A650CJL1_SULOH</name>
<evidence type="ECO:0000313" key="7">
    <source>
        <dbReference type="Proteomes" id="UP000427373"/>
    </source>
</evidence>
<dbReference type="CDD" id="cd04230">
    <property type="entry name" value="Sulfocyanin"/>
    <property type="match status" value="1"/>
</dbReference>
<dbReference type="NCBIfam" id="TIGR03094">
    <property type="entry name" value="sulfo_cyanin"/>
    <property type="match status" value="1"/>
</dbReference>
<keyword evidence="1" id="KW-0479">Metal-binding</keyword>
<dbReference type="EMBL" id="CP045484">
    <property type="protein sequence ID" value="QGR18020.1"/>
    <property type="molecule type" value="Genomic_DNA"/>
</dbReference>
<dbReference type="Pfam" id="PF06525">
    <property type="entry name" value="SoxE"/>
    <property type="match status" value="1"/>
</dbReference>
<protein>
    <recommendedName>
        <fullName evidence="2">Sulfocyanin</fullName>
    </recommendedName>
</protein>
<keyword evidence="7" id="KW-1185">Reference proteome</keyword>
<gene>
    <name evidence="6" type="ORF">D1869_13110</name>
</gene>
<dbReference type="PIRSF" id="PIRSF022145">
    <property type="entry name" value="Sulfocyanin"/>
    <property type="match status" value="1"/>
</dbReference>
<organism evidence="6 7">
    <name type="scientific">Sulfurisphaera ohwakuensis</name>
    <dbReference type="NCBI Taxonomy" id="69656"/>
    <lineage>
        <taxon>Archaea</taxon>
        <taxon>Thermoproteota</taxon>
        <taxon>Thermoprotei</taxon>
        <taxon>Sulfolobales</taxon>
        <taxon>Sulfolobaceae</taxon>
        <taxon>Sulfurisphaera</taxon>
    </lineage>
</organism>
<dbReference type="InterPro" id="IPR010532">
    <property type="entry name" value="SoxE"/>
</dbReference>
<evidence type="ECO:0000256" key="4">
    <source>
        <dbReference type="SAM" id="Phobius"/>
    </source>
</evidence>
<dbReference type="SUPFAM" id="SSF49503">
    <property type="entry name" value="Cupredoxins"/>
    <property type="match status" value="1"/>
</dbReference>
<dbReference type="InterPro" id="IPR049544">
    <property type="entry name" value="SoxE-like_C"/>
</dbReference>
<dbReference type="GeneID" id="42802201"/>
<keyword evidence="4" id="KW-0812">Transmembrane</keyword>
<evidence type="ECO:0000259" key="5">
    <source>
        <dbReference type="Pfam" id="PF06525"/>
    </source>
</evidence>
<evidence type="ECO:0000256" key="1">
    <source>
        <dbReference type="ARBA" id="ARBA00022723"/>
    </source>
</evidence>
<dbReference type="AlphaFoldDB" id="A0A650CJL1"/>
<dbReference type="InterPro" id="IPR008972">
    <property type="entry name" value="Cupredoxin"/>
</dbReference>
<sequence>MASNTPIVIAIVIAIILVGVAAYYIATRSSTTVTTTLPPTTVSTVTTSTSTTVSSTTTSTSTTTTSTTSTTTTTSSLPPGAIALPYDASNHTVFLYLAALSTGNTFNFNGTSFGKLHVYIPAGWTVIVYFTNEQSGLPHNLLIVQNDTATPNSSDVGNDGKILLYVGTTPSSYTANGLISGQSASGSITLQPGYYWFCCGIAGHAVAGMWGVIIVSSSITVPYATT</sequence>
<dbReference type="InterPro" id="IPR034246">
    <property type="entry name" value="Sulfocyanin_C"/>
</dbReference>
<proteinExistence type="predicted"/>
<accession>A0A650CJL1</accession>
<dbReference type="Gene3D" id="2.60.40.420">
    <property type="entry name" value="Cupredoxins - blue copper proteins"/>
    <property type="match status" value="1"/>
</dbReference>
<reference evidence="6 7" key="1">
    <citation type="submission" date="2019-10" db="EMBL/GenBank/DDBJ databases">
        <title>Genome Sequences from Six Type Strain Members of the Archaeal Family Sulfolobaceae: Acidianus ambivalens, Acidianus infernus, Metallosphaera prunae, Stygiolobus azoricus, Sulfolobus metallicus, and Sulfurisphaera ohwakuensis.</title>
        <authorList>
            <person name="Counts J.A."/>
            <person name="Kelly R.M."/>
        </authorList>
    </citation>
    <scope>NUCLEOTIDE SEQUENCE [LARGE SCALE GENOMIC DNA]</scope>
    <source>
        <strain evidence="6 7">TA-1</strain>
    </source>
</reference>
<evidence type="ECO:0000256" key="3">
    <source>
        <dbReference type="SAM" id="MobiDB-lite"/>
    </source>
</evidence>
<dbReference type="OrthoDB" id="56344at2157"/>